<evidence type="ECO:0000259" key="2">
    <source>
        <dbReference type="Pfam" id="PF13439"/>
    </source>
</evidence>
<name>A0A1F5SPB6_9BACT</name>
<feature type="domain" description="Glycosyl transferase family 1" evidence="1">
    <location>
        <begin position="201"/>
        <end position="373"/>
    </location>
</feature>
<comment type="caution">
    <text evidence="3">The sequence shown here is derived from an EMBL/GenBank/DDBJ whole genome shotgun (WGS) entry which is preliminary data.</text>
</comment>
<dbReference type="AlphaFoldDB" id="A0A1F5SPB6"/>
<accession>A0A1F5SPB6</accession>
<organism evidence="3 4">
    <name type="scientific">Candidatus Falkowbacteria bacterium RIFOXYA2_FULL_47_9</name>
    <dbReference type="NCBI Taxonomy" id="1797995"/>
    <lineage>
        <taxon>Bacteria</taxon>
        <taxon>Candidatus Falkowiibacteriota</taxon>
    </lineage>
</organism>
<dbReference type="InterPro" id="IPR050194">
    <property type="entry name" value="Glycosyltransferase_grp1"/>
</dbReference>
<evidence type="ECO:0000313" key="4">
    <source>
        <dbReference type="Proteomes" id="UP000178925"/>
    </source>
</evidence>
<dbReference type="CDD" id="cd03801">
    <property type="entry name" value="GT4_PimA-like"/>
    <property type="match status" value="1"/>
</dbReference>
<proteinExistence type="predicted"/>
<dbReference type="InterPro" id="IPR001296">
    <property type="entry name" value="Glyco_trans_1"/>
</dbReference>
<dbReference type="Gene3D" id="3.40.50.2000">
    <property type="entry name" value="Glycogen Phosphorylase B"/>
    <property type="match status" value="2"/>
</dbReference>
<gene>
    <name evidence="3" type="ORF">A2242_02615</name>
</gene>
<dbReference type="Pfam" id="PF13439">
    <property type="entry name" value="Glyco_transf_4"/>
    <property type="match status" value="1"/>
</dbReference>
<dbReference type="SUPFAM" id="SSF53756">
    <property type="entry name" value="UDP-Glycosyltransferase/glycogen phosphorylase"/>
    <property type="match status" value="1"/>
</dbReference>
<protein>
    <recommendedName>
        <fullName evidence="5">Glycosyl transferase family 1 domain-containing protein</fullName>
    </recommendedName>
</protein>
<dbReference type="STRING" id="1797995.A2242_02615"/>
<dbReference type="EMBL" id="MFGC01000009">
    <property type="protein sequence ID" value="OGF28548.1"/>
    <property type="molecule type" value="Genomic_DNA"/>
</dbReference>
<dbReference type="GO" id="GO:0016757">
    <property type="term" value="F:glycosyltransferase activity"/>
    <property type="evidence" value="ECO:0007669"/>
    <property type="project" value="InterPro"/>
</dbReference>
<dbReference type="PANTHER" id="PTHR45947:SF3">
    <property type="entry name" value="SULFOQUINOVOSYL TRANSFERASE SQD2"/>
    <property type="match status" value="1"/>
</dbReference>
<dbReference type="InterPro" id="IPR028098">
    <property type="entry name" value="Glyco_trans_4-like_N"/>
</dbReference>
<sequence length="395" mass="44225">MKIAVIVSTFPPYHGGMGNSAFEMARLLAAQHDVTVFTMTQDGAGASDNAETNYASLPFKINRLQPSFSFGFKNGGFVPSLYEQLVGFDTLYLCYPFFGGAEIVWLFKLLHPKTKLIINFVMDTPALPPLAKVLSVPSLLIKKSLFKRADKVISASLDYVAHSSVKKYFQKWPDKFVEIPFGVHLDRFHVFPHDILELQALRQRYGIAEKDRVVMFLGALDSAHRFKGVEVLLRAIAGENVKCQISNVKCLVCGDGDLRVKYENLAKELKIEKQVIFAGRVPDEELVLHYNLADIFVLPSTDASEAFGMVLLEAMACGVPVMASDLPGVRSVFENGVQGITVAPGSARHLRVKIEEFLKYPQRRYKMGRAARESVERKYDWRKVGERLEDVITAL</sequence>
<dbReference type="Proteomes" id="UP000178925">
    <property type="component" value="Unassembled WGS sequence"/>
</dbReference>
<evidence type="ECO:0000259" key="1">
    <source>
        <dbReference type="Pfam" id="PF00534"/>
    </source>
</evidence>
<evidence type="ECO:0008006" key="5">
    <source>
        <dbReference type="Google" id="ProtNLM"/>
    </source>
</evidence>
<dbReference type="PANTHER" id="PTHR45947">
    <property type="entry name" value="SULFOQUINOVOSYL TRANSFERASE SQD2"/>
    <property type="match status" value="1"/>
</dbReference>
<evidence type="ECO:0000313" key="3">
    <source>
        <dbReference type="EMBL" id="OGF28548.1"/>
    </source>
</evidence>
<dbReference type="Pfam" id="PF00534">
    <property type="entry name" value="Glycos_transf_1"/>
    <property type="match status" value="1"/>
</dbReference>
<feature type="domain" description="Glycosyltransferase subfamily 4-like N-terminal" evidence="2">
    <location>
        <begin position="15"/>
        <end position="187"/>
    </location>
</feature>
<reference evidence="3 4" key="1">
    <citation type="journal article" date="2016" name="Nat. Commun.">
        <title>Thousands of microbial genomes shed light on interconnected biogeochemical processes in an aquifer system.</title>
        <authorList>
            <person name="Anantharaman K."/>
            <person name="Brown C.T."/>
            <person name="Hug L.A."/>
            <person name="Sharon I."/>
            <person name="Castelle C.J."/>
            <person name="Probst A.J."/>
            <person name="Thomas B.C."/>
            <person name="Singh A."/>
            <person name="Wilkins M.J."/>
            <person name="Karaoz U."/>
            <person name="Brodie E.L."/>
            <person name="Williams K.H."/>
            <person name="Hubbard S.S."/>
            <person name="Banfield J.F."/>
        </authorList>
    </citation>
    <scope>NUCLEOTIDE SEQUENCE [LARGE SCALE GENOMIC DNA]</scope>
</reference>